<dbReference type="EMBL" id="CM055750">
    <property type="protein sequence ID" value="KAJ7993658.1"/>
    <property type="molecule type" value="Genomic_DNA"/>
</dbReference>
<protein>
    <submittedName>
        <fullName evidence="1">Uncharacterized protein</fullName>
    </submittedName>
</protein>
<sequence length="361" mass="39626">MTEQTKDFAGSPSAPGVQFRPHYSQDTFWSPLRTWWQNHSPGRLLTNQEFGMSPLLEVGDLRDFGWMDNTQRRLAASSWPGYISSKVASASPTSELQSGPRLSRAESAGLQGVSEVREDRYKWRISLDVSHFSPAEITLRTHAGFLEIQGEHGERPDEQGCVSRCFTRKYTLPVSIDLLTIHSSLYGDGILSVEASLSDPRNPADINIPIQVEKETLKVEVEDGGDMAEDTIEAHSSEAVPETQEDMDERTHTKPDGETEGQASGSAGGEAREEGLPSPTEPFEDLETSSSPDTVPADQGEEQAHDLSAELQHPEVTGEKMEDLPQSEESEPGISAPEVGAGSKKLEVPEQTDMEELEHVK</sequence>
<dbReference type="Proteomes" id="UP001157502">
    <property type="component" value="Chromosome 23"/>
</dbReference>
<organism evidence="1 2">
    <name type="scientific">Dallia pectoralis</name>
    <name type="common">Alaska blackfish</name>
    <dbReference type="NCBI Taxonomy" id="75939"/>
    <lineage>
        <taxon>Eukaryota</taxon>
        <taxon>Metazoa</taxon>
        <taxon>Chordata</taxon>
        <taxon>Craniata</taxon>
        <taxon>Vertebrata</taxon>
        <taxon>Euteleostomi</taxon>
        <taxon>Actinopterygii</taxon>
        <taxon>Neopterygii</taxon>
        <taxon>Teleostei</taxon>
        <taxon>Protacanthopterygii</taxon>
        <taxon>Esociformes</taxon>
        <taxon>Umbridae</taxon>
        <taxon>Dallia</taxon>
    </lineage>
</organism>
<name>A0ACC2FQK7_DALPE</name>
<accession>A0ACC2FQK7</accession>
<keyword evidence="2" id="KW-1185">Reference proteome</keyword>
<evidence type="ECO:0000313" key="1">
    <source>
        <dbReference type="EMBL" id="KAJ7993658.1"/>
    </source>
</evidence>
<proteinExistence type="predicted"/>
<gene>
    <name evidence="1" type="ORF">DPEC_G00256950</name>
</gene>
<reference evidence="1" key="1">
    <citation type="submission" date="2021-05" db="EMBL/GenBank/DDBJ databases">
        <authorList>
            <person name="Pan Q."/>
            <person name="Jouanno E."/>
            <person name="Zahm M."/>
            <person name="Klopp C."/>
            <person name="Cabau C."/>
            <person name="Louis A."/>
            <person name="Berthelot C."/>
            <person name="Parey E."/>
            <person name="Roest Crollius H."/>
            <person name="Montfort J."/>
            <person name="Robinson-Rechavi M."/>
            <person name="Bouchez O."/>
            <person name="Lampietro C."/>
            <person name="Lopez Roques C."/>
            <person name="Donnadieu C."/>
            <person name="Postlethwait J."/>
            <person name="Bobe J."/>
            <person name="Dillon D."/>
            <person name="Chandos A."/>
            <person name="von Hippel F."/>
            <person name="Guiguen Y."/>
        </authorList>
    </citation>
    <scope>NUCLEOTIDE SEQUENCE</scope>
    <source>
        <strain evidence="1">YG-Jan2019</strain>
    </source>
</reference>
<evidence type="ECO:0000313" key="2">
    <source>
        <dbReference type="Proteomes" id="UP001157502"/>
    </source>
</evidence>
<comment type="caution">
    <text evidence="1">The sequence shown here is derived from an EMBL/GenBank/DDBJ whole genome shotgun (WGS) entry which is preliminary data.</text>
</comment>